<keyword evidence="1" id="KW-0812">Transmembrane</keyword>
<evidence type="ECO:0000313" key="4">
    <source>
        <dbReference type="EMBL" id="SBS78461.1"/>
    </source>
</evidence>
<dbReference type="PROSITE" id="PS50883">
    <property type="entry name" value="EAL"/>
    <property type="match status" value="1"/>
</dbReference>
<dbReference type="PROSITE" id="PS50887">
    <property type="entry name" value="GGDEF"/>
    <property type="match status" value="1"/>
</dbReference>
<dbReference type="CDD" id="cd01949">
    <property type="entry name" value="GGDEF"/>
    <property type="match status" value="1"/>
</dbReference>
<feature type="domain" description="EAL" evidence="2">
    <location>
        <begin position="531"/>
        <end position="786"/>
    </location>
</feature>
<dbReference type="InterPro" id="IPR001633">
    <property type="entry name" value="EAL_dom"/>
</dbReference>
<dbReference type="CDD" id="cd01948">
    <property type="entry name" value="EAL"/>
    <property type="match status" value="1"/>
</dbReference>
<dbReference type="InterPro" id="IPR043128">
    <property type="entry name" value="Rev_trsase/Diguanyl_cyclase"/>
</dbReference>
<evidence type="ECO:0000259" key="2">
    <source>
        <dbReference type="PROSITE" id="PS50883"/>
    </source>
</evidence>
<gene>
    <name evidence="4" type="ORF">MHPYR_580022</name>
</gene>
<dbReference type="Gene3D" id="3.30.70.270">
    <property type="match status" value="1"/>
</dbReference>
<dbReference type="InterPro" id="IPR029787">
    <property type="entry name" value="Nucleotide_cyclase"/>
</dbReference>
<dbReference type="NCBIfam" id="TIGR00254">
    <property type="entry name" value="GGDEF"/>
    <property type="match status" value="1"/>
</dbReference>
<protein>
    <submittedName>
        <fullName evidence="4">Diguanylate cyclase/phosphodiesterase</fullName>
    </submittedName>
</protein>
<dbReference type="SMART" id="SM00052">
    <property type="entry name" value="EAL"/>
    <property type="match status" value="1"/>
</dbReference>
<name>A0A1Y5PQM7_9MYCO</name>
<evidence type="ECO:0000259" key="3">
    <source>
        <dbReference type="PROSITE" id="PS50887"/>
    </source>
</evidence>
<dbReference type="SMART" id="SM00267">
    <property type="entry name" value="GGDEF"/>
    <property type="match status" value="1"/>
</dbReference>
<dbReference type="EMBL" id="FLQS01000054">
    <property type="protein sequence ID" value="SBS78461.1"/>
    <property type="molecule type" value="Genomic_DNA"/>
</dbReference>
<keyword evidence="1" id="KW-1133">Transmembrane helix</keyword>
<dbReference type="AlphaFoldDB" id="A0A1Y5PQM7"/>
<sequence>MADRPTSLAPRLRPTRGQLILAVILALLVAILVVTYFANSAAQGRHTETYARTETATNNMLYTLRETLAYVDAADRYVVGVVPRRNVQVARALLAQRLSVVGANGLTVGDIASDEYRSALQALDEAMAQVPAGILPTDQRDQVAATLLPLTQALSDSGRRLVDSTAAHLHTDARASDTALLRGRLTQVVLLVATLVLGAVLLVWVAVNVRRQYKKARVALDEEGRALRATQEQLDRVSSLERGQADILEQIATGTTAFTALREIARLASEVSGGRRVRITAGTRSTIHPVGAEIHGDPTWSADFDAEAASTTGTLEVFDGNNEDRTLDDFVRTSLQRCRDLVILALDRDASAAQLSHQASHDALTGLANRTLLMSRLTDSLAAARHTGNPLAVLFCDLDRFKMINDSIGHAAGDQLLIEAARRLTSTVRETDTVARLGGDEFVVLCPEMPDREQAIALAERMRGSLSTPYAIDGKEAFVGASIGIAFADESTVSGAELMREADVAMYRAKLTEGSHINVFDSHLEAEVAQRLDLDAALRRALERDQLRLVAQPIVMLDTNRVTGFELLLQWRRPGLPDLSPVAFIPLAEDNGMIVDIGRWVLQEGIATLAQWRGAGLAEGLTISVNVSPRQVREPGFADEVIALLRSEGVPPESLIIELTEHALIDLQVATAALDQLRDVGVRVSLDDFGTGYSSLTQLRTLPVDQMKLDRSFAAALDVGSDKQRAVVRSVVSLANALALDLVVEGVETLAERDALIEMGVRKGQGFLFDRPMEFAAAQRLLETGGVCAVDTSGEPLRT</sequence>
<dbReference type="PANTHER" id="PTHR44757">
    <property type="entry name" value="DIGUANYLATE CYCLASE DGCP"/>
    <property type="match status" value="1"/>
</dbReference>
<dbReference type="FunFam" id="3.30.70.270:FF:000001">
    <property type="entry name" value="Diguanylate cyclase domain protein"/>
    <property type="match status" value="1"/>
</dbReference>
<dbReference type="PANTHER" id="PTHR44757:SF2">
    <property type="entry name" value="BIOFILM ARCHITECTURE MAINTENANCE PROTEIN MBAA"/>
    <property type="match status" value="1"/>
</dbReference>
<evidence type="ECO:0000256" key="1">
    <source>
        <dbReference type="SAM" id="Phobius"/>
    </source>
</evidence>
<reference evidence="4" key="1">
    <citation type="submission" date="2016-03" db="EMBL/GenBank/DDBJ databases">
        <authorList>
            <person name="Ploux O."/>
        </authorList>
    </citation>
    <scope>NUCLEOTIDE SEQUENCE</scope>
    <source>
        <strain evidence="4">UC10</strain>
    </source>
</reference>
<feature type="transmembrane region" description="Helical" evidence="1">
    <location>
        <begin position="188"/>
        <end position="207"/>
    </location>
</feature>
<dbReference type="SUPFAM" id="SSF55073">
    <property type="entry name" value="Nucleotide cyclase"/>
    <property type="match status" value="1"/>
</dbReference>
<dbReference type="Gene3D" id="3.20.20.450">
    <property type="entry name" value="EAL domain"/>
    <property type="match status" value="1"/>
</dbReference>
<dbReference type="InterPro" id="IPR052155">
    <property type="entry name" value="Biofilm_reg_signaling"/>
</dbReference>
<dbReference type="Pfam" id="PF00563">
    <property type="entry name" value="EAL"/>
    <property type="match status" value="1"/>
</dbReference>
<dbReference type="Pfam" id="PF00990">
    <property type="entry name" value="GGDEF"/>
    <property type="match status" value="1"/>
</dbReference>
<dbReference type="InterPro" id="IPR000160">
    <property type="entry name" value="GGDEF_dom"/>
</dbReference>
<dbReference type="InterPro" id="IPR035919">
    <property type="entry name" value="EAL_sf"/>
</dbReference>
<accession>A0A1Y5PQM7</accession>
<keyword evidence="1" id="KW-0472">Membrane</keyword>
<proteinExistence type="predicted"/>
<organism evidence="4">
    <name type="scientific">uncultured Mycobacterium sp</name>
    <dbReference type="NCBI Taxonomy" id="171292"/>
    <lineage>
        <taxon>Bacteria</taxon>
        <taxon>Bacillati</taxon>
        <taxon>Actinomycetota</taxon>
        <taxon>Actinomycetes</taxon>
        <taxon>Mycobacteriales</taxon>
        <taxon>Mycobacteriaceae</taxon>
        <taxon>Mycobacterium</taxon>
        <taxon>environmental samples</taxon>
    </lineage>
</organism>
<feature type="transmembrane region" description="Helical" evidence="1">
    <location>
        <begin position="20"/>
        <end position="38"/>
    </location>
</feature>
<feature type="domain" description="GGDEF" evidence="3">
    <location>
        <begin position="389"/>
        <end position="522"/>
    </location>
</feature>
<dbReference type="SUPFAM" id="SSF141868">
    <property type="entry name" value="EAL domain-like"/>
    <property type="match status" value="1"/>
</dbReference>